<feature type="region of interest" description="Disordered" evidence="1">
    <location>
        <begin position="309"/>
        <end position="383"/>
    </location>
</feature>
<feature type="compositionally biased region" description="Basic and acidic residues" evidence="1">
    <location>
        <begin position="206"/>
        <end position="259"/>
    </location>
</feature>
<reference evidence="2 3" key="1">
    <citation type="submission" date="2017-03" db="EMBL/GenBank/DDBJ databases">
        <title>Genomes of endolithic fungi from Antarctica.</title>
        <authorList>
            <person name="Coleine C."/>
            <person name="Masonjones S."/>
            <person name="Stajich J.E."/>
        </authorList>
    </citation>
    <scope>NUCLEOTIDE SEQUENCE [LARGE SCALE GENOMIC DNA]</scope>
    <source>
        <strain evidence="2 3">CCFEE 6315</strain>
    </source>
</reference>
<feature type="region of interest" description="Disordered" evidence="1">
    <location>
        <begin position="447"/>
        <end position="505"/>
    </location>
</feature>
<keyword evidence="3" id="KW-1185">Reference proteome</keyword>
<feature type="compositionally biased region" description="Polar residues" evidence="1">
    <location>
        <begin position="608"/>
        <end position="622"/>
    </location>
</feature>
<name>A0A4U0TRI4_9PEZI</name>
<dbReference type="EMBL" id="NAJL01000044">
    <property type="protein sequence ID" value="TKA24395.1"/>
    <property type="molecule type" value="Genomic_DNA"/>
</dbReference>
<feature type="compositionally biased region" description="Basic and acidic residues" evidence="1">
    <location>
        <begin position="676"/>
        <end position="686"/>
    </location>
</feature>
<feature type="region of interest" description="Disordered" evidence="1">
    <location>
        <begin position="194"/>
        <end position="292"/>
    </location>
</feature>
<dbReference type="OrthoDB" id="5369729at2759"/>
<feature type="compositionally biased region" description="Basic and acidic residues" evidence="1">
    <location>
        <begin position="626"/>
        <end position="642"/>
    </location>
</feature>
<gene>
    <name evidence="2" type="ORF">B0A50_06715</name>
</gene>
<evidence type="ECO:0000313" key="2">
    <source>
        <dbReference type="EMBL" id="TKA24395.1"/>
    </source>
</evidence>
<evidence type="ECO:0000256" key="1">
    <source>
        <dbReference type="SAM" id="MobiDB-lite"/>
    </source>
</evidence>
<evidence type="ECO:0008006" key="4">
    <source>
        <dbReference type="Google" id="ProtNLM"/>
    </source>
</evidence>
<proteinExistence type="predicted"/>
<protein>
    <recommendedName>
        <fullName evidence="4">LPXTG-motif cell wall anchor domain protein</fullName>
    </recommendedName>
</protein>
<evidence type="ECO:0000313" key="3">
    <source>
        <dbReference type="Proteomes" id="UP000308549"/>
    </source>
</evidence>
<comment type="caution">
    <text evidence="2">The sequence shown here is derived from an EMBL/GenBank/DDBJ whole genome shotgun (WGS) entry which is preliminary data.</text>
</comment>
<feature type="region of interest" description="Disordered" evidence="1">
    <location>
        <begin position="823"/>
        <end position="844"/>
    </location>
</feature>
<feature type="compositionally biased region" description="Basic residues" evidence="1">
    <location>
        <begin position="194"/>
        <end position="204"/>
    </location>
</feature>
<dbReference type="Proteomes" id="UP000308549">
    <property type="component" value="Unassembled WGS sequence"/>
</dbReference>
<feature type="region of interest" description="Disordered" evidence="1">
    <location>
        <begin position="400"/>
        <end position="430"/>
    </location>
</feature>
<feature type="region of interest" description="Disordered" evidence="1">
    <location>
        <begin position="603"/>
        <end position="801"/>
    </location>
</feature>
<dbReference type="AlphaFoldDB" id="A0A4U0TRI4"/>
<feature type="compositionally biased region" description="Polar residues" evidence="1">
    <location>
        <begin position="729"/>
        <end position="746"/>
    </location>
</feature>
<feature type="region of interest" description="Disordered" evidence="1">
    <location>
        <begin position="1"/>
        <end position="74"/>
    </location>
</feature>
<feature type="compositionally biased region" description="Basic and acidic residues" evidence="1">
    <location>
        <begin position="46"/>
        <end position="56"/>
    </location>
</feature>
<feature type="compositionally biased region" description="Basic and acidic residues" evidence="1">
    <location>
        <begin position="480"/>
        <end position="491"/>
    </location>
</feature>
<organism evidence="2 3">
    <name type="scientific">Salinomyces thailandicus</name>
    <dbReference type="NCBI Taxonomy" id="706561"/>
    <lineage>
        <taxon>Eukaryota</taxon>
        <taxon>Fungi</taxon>
        <taxon>Dikarya</taxon>
        <taxon>Ascomycota</taxon>
        <taxon>Pezizomycotina</taxon>
        <taxon>Dothideomycetes</taxon>
        <taxon>Dothideomycetidae</taxon>
        <taxon>Mycosphaerellales</taxon>
        <taxon>Teratosphaeriaceae</taxon>
        <taxon>Salinomyces</taxon>
    </lineage>
</organism>
<accession>A0A4U0TRI4</accession>
<feature type="compositionally biased region" description="Polar residues" evidence="1">
    <location>
        <begin position="402"/>
        <end position="426"/>
    </location>
</feature>
<feature type="region of interest" description="Disordered" evidence="1">
    <location>
        <begin position="111"/>
        <end position="141"/>
    </location>
</feature>
<sequence length="844" mass="91133">MSSDGADELFFEAEEAVSREGLPASGSANMTPTVDGAQSHRSGHVSHRDGDEHTPETPRVIISQRAPRTRSIDSRRTNITAQAHHHYRRSLHLPPVPPIPPHILQTGRPASISTPSDIASPRLGRARSRPSRDADIAPSPAIRVERPKSVAGHYFAATRRALSPSPTFHHREIGAIQAEDASSEGRRLTARRRSFSALQRRVHQRTAADIEGRGDNERGRERDSMARERAGRGEDLFLELAHDSEDTTARLPSRGDRAASRLSQAGKRRSLPTGADVSNLTSSAERRPTSSGHLLAARAAARRDMLPSDLQSHTHHPRRTPSRDSFDADDALSASGRSYSGRPNRFSNLTERSPLSPPQPGHRLRSPELPSYGRGRPSFGISTQAKNNTRQLQLAAEIAGSQYESPAESSEAKQSQPGSSAESQGAESVWDELDDLKSRIKKLELTGKLPTTSGAAMSGDSSERPRTATTAPTTINSSPKQDRKPEAENKPSHAGADSNGGSNVSTIHPLLHSALAKARPLLTPTLYRTLEATASDALQLSALTGSAGPQGTTFSAASIINGVTVSDRQVRRKADSMCRNFTDLTLALCEGKHEMATATASPLAVHSMKSSPTIRYSRSSIGASDHLARDSNRPMSRLEARRTSILGLQSPGSNGGSVHESADDLSASELEGTPDPPRDPQRELTRVSRASSRLLAVRPQRYEEASGDDDPTIRPLSRAMTDAGHFSNRRSGQFSSPGQPASSSGLRDSLAARRANASAQASNRQLQSRVSSLTSEVGRRRWTKETTPPVVEEEGLADDYTPALSHSRRRVTSLGHFRERKMVGEGGMPSRTTSLSSRRHVVAD</sequence>
<feature type="compositionally biased region" description="Low complexity" evidence="1">
    <location>
        <begin position="752"/>
        <end position="769"/>
    </location>
</feature>
<feature type="compositionally biased region" description="Acidic residues" evidence="1">
    <location>
        <begin position="1"/>
        <end position="15"/>
    </location>
</feature>